<dbReference type="InterPro" id="IPR036390">
    <property type="entry name" value="WH_DNA-bd_sf"/>
</dbReference>
<accession>F8PBJ1</accession>
<dbReference type="GO" id="GO:0006511">
    <property type="term" value="P:ubiquitin-dependent protein catabolic process"/>
    <property type="evidence" value="ECO:0007669"/>
    <property type="project" value="InterPro"/>
</dbReference>
<dbReference type="PANTHER" id="PTHR11932">
    <property type="entry name" value="CULLIN"/>
    <property type="match status" value="1"/>
</dbReference>
<evidence type="ECO:0000256" key="2">
    <source>
        <dbReference type="PROSITE-ProRule" id="PRU00330"/>
    </source>
</evidence>
<dbReference type="SUPFAM" id="SSF74788">
    <property type="entry name" value="Cullin repeat-like"/>
    <property type="match status" value="1"/>
</dbReference>
<proteinExistence type="inferred from homology"/>
<dbReference type="Pfam" id="PF26557">
    <property type="entry name" value="Cullin_AB"/>
    <property type="match status" value="1"/>
</dbReference>
<dbReference type="InterPro" id="IPR059120">
    <property type="entry name" value="Cullin-like_AB"/>
</dbReference>
<dbReference type="InterPro" id="IPR036317">
    <property type="entry name" value="Cullin_homology_sf"/>
</dbReference>
<dbReference type="InterPro" id="IPR045093">
    <property type="entry name" value="Cullin"/>
</dbReference>
<protein>
    <recommendedName>
        <fullName evidence="5">Cullin family profile domain-containing protein</fullName>
    </recommendedName>
</protein>
<dbReference type="Gene3D" id="3.30.230.130">
    <property type="entry name" value="Cullin, Chain C, Domain 2"/>
    <property type="match status" value="1"/>
</dbReference>
<dbReference type="Pfam" id="PF00888">
    <property type="entry name" value="Cullin"/>
    <property type="match status" value="1"/>
</dbReference>
<dbReference type="SUPFAM" id="SSF75632">
    <property type="entry name" value="Cullin homology domain"/>
    <property type="match status" value="1"/>
</dbReference>
<dbReference type="Pfam" id="PF10557">
    <property type="entry name" value="Cullin_Nedd8"/>
    <property type="match status" value="1"/>
</dbReference>
<feature type="region of interest" description="Disordered" evidence="4">
    <location>
        <begin position="25"/>
        <end position="62"/>
    </location>
</feature>
<dbReference type="OrthoDB" id="27073at2759"/>
<evidence type="ECO:0000256" key="1">
    <source>
        <dbReference type="ARBA" id="ARBA00006019"/>
    </source>
</evidence>
<dbReference type="RefSeq" id="XP_007323762.1">
    <property type="nucleotide sequence ID" value="XM_007323700.1"/>
</dbReference>
<dbReference type="Gene3D" id="1.20.1310.10">
    <property type="entry name" value="Cullin Repeats"/>
    <property type="match status" value="4"/>
</dbReference>
<dbReference type="EMBL" id="GL945443">
    <property type="protein sequence ID" value="EGO19629.1"/>
    <property type="molecule type" value="Genomic_DNA"/>
</dbReference>
<dbReference type="InterPro" id="IPR016159">
    <property type="entry name" value="Cullin_repeat-like_dom_sf"/>
</dbReference>
<dbReference type="InterPro" id="IPR036388">
    <property type="entry name" value="WH-like_DNA-bd_sf"/>
</dbReference>
<evidence type="ECO:0000259" key="5">
    <source>
        <dbReference type="PROSITE" id="PS50069"/>
    </source>
</evidence>
<dbReference type="SUPFAM" id="SSF46785">
    <property type="entry name" value="Winged helix' DNA-binding domain"/>
    <property type="match status" value="1"/>
</dbReference>
<reference evidence="6" key="1">
    <citation type="submission" date="2011-04" db="EMBL/GenBank/DDBJ databases">
        <title>Evolution of plant cell wall degrading machinery underlies the functional diversity of forest fungi.</title>
        <authorList>
            <consortium name="US DOE Joint Genome Institute (JGI-PGF)"/>
            <person name="Eastwood D.C."/>
            <person name="Floudas D."/>
            <person name="Binder M."/>
            <person name="Majcherczyk A."/>
            <person name="Schneider P."/>
            <person name="Aerts A."/>
            <person name="Asiegbu F.O."/>
            <person name="Baker S.E."/>
            <person name="Barry K."/>
            <person name="Bendiksby M."/>
            <person name="Blumentritt M."/>
            <person name="Coutinho P.M."/>
            <person name="Cullen D."/>
            <person name="Cullen D."/>
            <person name="Gathman A."/>
            <person name="Goodell B."/>
            <person name="Henrissat B."/>
            <person name="Ihrmark K."/>
            <person name="Kauserud H."/>
            <person name="Kohler A."/>
            <person name="LaButti K."/>
            <person name="Lapidus A."/>
            <person name="Lavin J.L."/>
            <person name="Lee Y.-H."/>
            <person name="Lindquist E."/>
            <person name="Lilly W."/>
            <person name="Lucas S."/>
            <person name="Morin E."/>
            <person name="Murat C."/>
            <person name="Oguiza J.A."/>
            <person name="Park J."/>
            <person name="Pisabarro A.G."/>
            <person name="Riley R."/>
            <person name="Rosling A."/>
            <person name="Salamov A."/>
            <person name="Schmidt O."/>
            <person name="Schmutz J."/>
            <person name="Skrede I."/>
            <person name="Stenlid J."/>
            <person name="Wiebenga A."/>
            <person name="Xie X."/>
            <person name="Kues U."/>
            <person name="Hibbett D.S."/>
            <person name="Hoffmeister D."/>
            <person name="Hogberg N."/>
            <person name="Martin F."/>
            <person name="Grigoriev I.V."/>
            <person name="Watkinson S.C."/>
        </authorList>
    </citation>
    <scope>NUCLEOTIDE SEQUENCE</scope>
    <source>
        <strain evidence="6">S7.9</strain>
    </source>
</reference>
<evidence type="ECO:0000256" key="3">
    <source>
        <dbReference type="RuleBase" id="RU003829"/>
    </source>
</evidence>
<dbReference type="InterPro" id="IPR019559">
    <property type="entry name" value="Cullin_neddylation_domain"/>
</dbReference>
<dbReference type="GeneID" id="18816940"/>
<dbReference type="PROSITE" id="PS50069">
    <property type="entry name" value="CULLIN_2"/>
    <property type="match status" value="1"/>
</dbReference>
<evidence type="ECO:0000313" key="6">
    <source>
        <dbReference type="EMBL" id="EGO19629.1"/>
    </source>
</evidence>
<name>F8PBJ1_SERL9</name>
<feature type="domain" description="Cullin family profile" evidence="5">
    <location>
        <begin position="453"/>
        <end position="679"/>
    </location>
</feature>
<dbReference type="SMART" id="SM00182">
    <property type="entry name" value="CULLIN"/>
    <property type="match status" value="1"/>
</dbReference>
<dbReference type="HOGENOM" id="CLU_004747_7_2_1"/>
<dbReference type="KEGG" id="sla:SERLADRAFT_453586"/>
<sequence>MADLISLLTFPKTSNGFTALRSASEVVDDGSAPPPRKTPRLDADSDSASASRFRNKGKNVEQNGPFKMEIRGFAPARIPESVFNAEVTLLNRFIETALGNSDIKYLPASYETIYCACRSLICAAHRGEALYGFTKIQLEKCTSRIARELEQNRDRGVDWIDQFVQACSWFEKQVALLQSLLTYLDQAYVLKTPTLSTTRVLAYSLFKRSILENKVVIDRLRSGVEAWVTKERNSKLPHEKRNVIKSLVHHLVTHHVYSTIFETFFIQQTAAFYTAESHQKVEVDKIDPQLFLHHCDARIKEEEGRAKTVLLEGTVNAVAETARQALLEGRLEWLAKTAVGPLMGKKKVENLTPMYGLFSKVNGLKILCAEFKSYVEVTVRDIVNDKDNDEQMVDKLLEFKVFTDTAITTSFADSLPTPTSHGVDLKGPKQVNQEFAYALIDAFQKGFRARRNKPAELIAKHLDRLMRRGQRSLSDDEFEAKLDDSLALYRFTDDKDVFRTFYHRALAKRLLLERSASDDFERAMLKKLKEKYDPEFDMGDQMFKDLALSRETMREFHSRIADDSSASKLTVMVLQRSAWPFVARQIDTDLPPSMQSDISSFSTFYKIKHQGHKLDWDHALGTATLKANFAAGTKELTVSLYQAAVLLLFNEETELGYREIHEHTRMDDAELRRTLQSLACGNKKVLTKVPPGRDVDDDDVFHFNPNFTDKLRRVHINTIQAKETPEESIRMQTHIEGDRKLYLDAAIVRIMKAKKELHFEQLKVLTIDAVKGHFIPDVPMVKQRIAGLVENEYLSRDPDDMNLYLYVA</sequence>
<organism>
    <name type="scientific">Serpula lacrymans var. lacrymans (strain S7.9)</name>
    <name type="common">Dry rot fungus</name>
    <dbReference type="NCBI Taxonomy" id="578457"/>
    <lineage>
        <taxon>Eukaryota</taxon>
        <taxon>Fungi</taxon>
        <taxon>Dikarya</taxon>
        <taxon>Basidiomycota</taxon>
        <taxon>Agaricomycotina</taxon>
        <taxon>Agaricomycetes</taxon>
        <taxon>Agaricomycetidae</taxon>
        <taxon>Boletales</taxon>
        <taxon>Coniophorineae</taxon>
        <taxon>Serpulaceae</taxon>
        <taxon>Serpula</taxon>
    </lineage>
</organism>
<comment type="similarity">
    <text evidence="1 2 3">Belongs to the cullin family.</text>
</comment>
<dbReference type="Proteomes" id="UP000008064">
    <property type="component" value="Unassembled WGS sequence"/>
</dbReference>
<dbReference type="Gene3D" id="1.10.10.10">
    <property type="entry name" value="Winged helix-like DNA-binding domain superfamily/Winged helix DNA-binding domain"/>
    <property type="match status" value="1"/>
</dbReference>
<dbReference type="AlphaFoldDB" id="F8PBJ1"/>
<dbReference type="InterPro" id="IPR016158">
    <property type="entry name" value="Cullin_homology"/>
</dbReference>
<dbReference type="InterPro" id="IPR001373">
    <property type="entry name" value="Cullin_N"/>
</dbReference>
<dbReference type="SMART" id="SM00884">
    <property type="entry name" value="Cullin_Nedd8"/>
    <property type="match status" value="1"/>
</dbReference>
<dbReference type="GO" id="GO:0031625">
    <property type="term" value="F:ubiquitin protein ligase binding"/>
    <property type="evidence" value="ECO:0007669"/>
    <property type="project" value="InterPro"/>
</dbReference>
<gene>
    <name evidence="6" type="ORF">SERLADRAFT_453586</name>
</gene>
<evidence type="ECO:0000256" key="4">
    <source>
        <dbReference type="SAM" id="MobiDB-lite"/>
    </source>
</evidence>